<name>A0A812N5Z0_9DINO</name>
<accession>A0A812N5Z0</accession>
<reference evidence="1" key="1">
    <citation type="submission" date="2021-02" db="EMBL/GenBank/DDBJ databases">
        <authorList>
            <person name="Dougan E. K."/>
            <person name="Rhodes N."/>
            <person name="Thang M."/>
            <person name="Chan C."/>
        </authorList>
    </citation>
    <scope>NUCLEOTIDE SEQUENCE</scope>
</reference>
<protein>
    <submittedName>
        <fullName evidence="1">PIF1 protein</fullName>
    </submittedName>
</protein>
<organism evidence="1 2">
    <name type="scientific">Symbiodinium necroappetens</name>
    <dbReference type="NCBI Taxonomy" id="1628268"/>
    <lineage>
        <taxon>Eukaryota</taxon>
        <taxon>Sar</taxon>
        <taxon>Alveolata</taxon>
        <taxon>Dinophyceae</taxon>
        <taxon>Suessiales</taxon>
        <taxon>Symbiodiniaceae</taxon>
        <taxon>Symbiodinium</taxon>
    </lineage>
</organism>
<evidence type="ECO:0000313" key="2">
    <source>
        <dbReference type="Proteomes" id="UP000601435"/>
    </source>
</evidence>
<proteinExistence type="predicted"/>
<gene>
    <name evidence="1" type="primary">PIF1</name>
    <name evidence="1" type="ORF">SNEC2469_LOCUS7318</name>
</gene>
<feature type="non-terminal residue" evidence="1">
    <location>
        <position position="1"/>
    </location>
</feature>
<dbReference type="Proteomes" id="UP000601435">
    <property type="component" value="Unassembled WGS sequence"/>
</dbReference>
<keyword evidence="2" id="KW-1185">Reference proteome</keyword>
<evidence type="ECO:0000313" key="1">
    <source>
        <dbReference type="EMBL" id="CAE7297558.1"/>
    </source>
</evidence>
<comment type="caution">
    <text evidence="1">The sequence shown here is derived from an EMBL/GenBank/DDBJ whole genome shotgun (WGS) entry which is preliminary data.</text>
</comment>
<dbReference type="AlphaFoldDB" id="A0A812N5Z0"/>
<dbReference type="EMBL" id="CAJNJA010012475">
    <property type="protein sequence ID" value="CAE7297558.1"/>
    <property type="molecule type" value="Genomic_DNA"/>
</dbReference>
<sequence>SNQTGLDFIDKDLDAGELGGIVTWQTPVDTSQLVHYRVFLLDNTGNRSQIGVDLPPNVQTATVAADQPAASTAAAVFAKSSLFEQTIPASVEISDIESVATDLQFEDLDLDTDQFGGVMNFSEPADATQVAAYSLYFAAADLSGRQAVHSDVPGTAELTATTSDNIDRAHFEVFLVYTKSTFVEQSTPAAAVLNDTQAAVSNISFVDKAAATMSLHVITSTRWLVEDLDVGELGGTLTWASEGDDFAVQDYLVYVVQNAGRSLVGTSPVGSNQLAIDHNFSLPPTQEIHIYTRSRLFESTTPQVHNISDTDASVSNVQFLDEDLDKFELAGPVVWTEPADAAQVTHYRVYFATSAVGTGRSQLGQDVPAGTNTAYVPDNFQSLSVSHILLQLALRGRVIGEDLQSHFSPPVRVHAWKLDPCSTELYSQATSSEC</sequence>